<evidence type="ECO:0000256" key="3">
    <source>
        <dbReference type="ARBA" id="ARBA00011245"/>
    </source>
</evidence>
<dbReference type="PANTHER" id="PTHR14217">
    <property type="entry name" value="INOSITOL-TETRAKISPHOSPHATE 1-KINASE"/>
    <property type="match status" value="1"/>
</dbReference>
<keyword evidence="5" id="KW-0479">Metal-binding</keyword>
<evidence type="ECO:0000256" key="8">
    <source>
        <dbReference type="ARBA" id="ARBA00022840"/>
    </source>
</evidence>
<protein>
    <recommendedName>
        <fullName evidence="15">Inositol-1,3,4-trisphosphate 5/6-kinase</fullName>
    </recommendedName>
</protein>
<feature type="region of interest" description="Disordered" evidence="10">
    <location>
        <begin position="1"/>
        <end position="44"/>
    </location>
</feature>
<dbReference type="InterPro" id="IPR041429">
    <property type="entry name" value="ITPK1_N"/>
</dbReference>
<evidence type="ECO:0008006" key="15">
    <source>
        <dbReference type="Google" id="ProtNLM"/>
    </source>
</evidence>
<evidence type="ECO:0000256" key="2">
    <source>
        <dbReference type="ARBA" id="ARBA00009601"/>
    </source>
</evidence>
<evidence type="ECO:0000256" key="6">
    <source>
        <dbReference type="ARBA" id="ARBA00022741"/>
    </source>
</evidence>
<dbReference type="GO" id="GO:0016301">
    <property type="term" value="F:kinase activity"/>
    <property type="evidence" value="ECO:0007669"/>
    <property type="project" value="UniProtKB-KW"/>
</dbReference>
<reference evidence="13 14" key="1">
    <citation type="submission" date="2024-10" db="EMBL/GenBank/DDBJ databases">
        <title>Updated reference genomes for cyclostephanoid diatoms.</title>
        <authorList>
            <person name="Roberts W.R."/>
            <person name="Alverson A.J."/>
        </authorList>
    </citation>
    <scope>NUCLEOTIDE SEQUENCE [LARGE SCALE GENOMIC DNA]</scope>
    <source>
        <strain evidence="13 14">AJA232-27</strain>
    </source>
</reference>
<evidence type="ECO:0000313" key="13">
    <source>
        <dbReference type="EMBL" id="KAL3759681.1"/>
    </source>
</evidence>
<evidence type="ECO:0000259" key="11">
    <source>
        <dbReference type="Pfam" id="PF05770"/>
    </source>
</evidence>
<proteinExistence type="inferred from homology"/>
<evidence type="ECO:0000313" key="14">
    <source>
        <dbReference type="Proteomes" id="UP001530293"/>
    </source>
</evidence>
<keyword evidence="7" id="KW-0418">Kinase</keyword>
<organism evidence="13 14">
    <name type="scientific">Discostella pseudostelligera</name>
    <dbReference type="NCBI Taxonomy" id="259834"/>
    <lineage>
        <taxon>Eukaryota</taxon>
        <taxon>Sar</taxon>
        <taxon>Stramenopiles</taxon>
        <taxon>Ochrophyta</taxon>
        <taxon>Bacillariophyta</taxon>
        <taxon>Coscinodiscophyceae</taxon>
        <taxon>Thalassiosirophycidae</taxon>
        <taxon>Stephanodiscales</taxon>
        <taxon>Stephanodiscaceae</taxon>
        <taxon>Discostella</taxon>
    </lineage>
</organism>
<dbReference type="Gene3D" id="3.40.50.11370">
    <property type="match status" value="1"/>
</dbReference>
<evidence type="ECO:0000259" key="12">
    <source>
        <dbReference type="Pfam" id="PF17927"/>
    </source>
</evidence>
<keyword evidence="4" id="KW-0808">Transferase</keyword>
<comment type="subunit">
    <text evidence="3">Monomer.</text>
</comment>
<feature type="region of interest" description="Disordered" evidence="10">
    <location>
        <begin position="267"/>
        <end position="316"/>
    </location>
</feature>
<evidence type="ECO:0000256" key="7">
    <source>
        <dbReference type="ARBA" id="ARBA00022777"/>
    </source>
</evidence>
<keyword evidence="8" id="KW-0067">ATP-binding</keyword>
<sequence length="831" mass="90319">MDQSRDRASPLPLPSHRHRLNLGADEAFDFDVDQQQQKQHQEVDADDNIDRTYTAVSTAAATTDLFHAIMSNDTLPAAPPAPAAAASPPAAHSTNNNHQSHHFLDDIIVGYAFGPKKMETMGIIMAEASKALSTVECSTTTSSSSTSMVGKLSSLMQQHSSQYQDSGNGGRKEEEQQLLLQLQLQQQQQQQQQQSLDEATTTTTSHFFSDDEEEDTRSWSSTRSSQQHLRVLGGGGGSSSSGIGNHGGSIQLTFLTDENGAIHLVRTGSSGSSGAGGIGGGGCGGTTTMGDEGETTTGTSVATTTGTPTSSSASCSSSMLQSLSSCKDGINEGSVGRGSNDVDVVRRQHPIRVSFVPIDLETPLEEQHGGKFDVILHKLTEDILCMSKMLRDKDLTGAEELDEHCTDVCMDDNDCEDSNLLDSTYSSTTMMMSRRQARASIRIQRLRDYKQNIHPSCVLVDSPNNILAVMSRAEMAKVLSRCLAGVTTRGGIPVRTPRFLVVEEDEDQIMEGNMHDIDGDYSPTHTRPALADEIDNSGLEYPLIAKPLTAAGTKSSHHMGIVLARDGLQRLKTPCLLQEFANHGEKLFKVYVLGESVWVFSRESLPNLPMGEKCDVSSMQDVHSGDEGEVGGQRWPSSSSQTRESYVEFERPAGSNCYVEFNSQRPYPKLSDFGILSNTTNDDKSLVSEQDRSKRHGTLIRKRQRRDATSLESCHDDDDGPIAQQLDAGSSTIQSDSDDLARFVTNEELEPVTNAIRDAFGLKLFGFDVIVKHDLNNPVFGGGGGNEGREILVVDVNYFPGYKEVPNFPSLLAQYLTQKAVESRIRNFDGS</sequence>
<evidence type="ECO:0000256" key="1">
    <source>
        <dbReference type="ARBA" id="ARBA00001946"/>
    </source>
</evidence>
<evidence type="ECO:0000256" key="4">
    <source>
        <dbReference type="ARBA" id="ARBA00022679"/>
    </source>
</evidence>
<feature type="compositionally biased region" description="Low complexity" evidence="10">
    <location>
        <begin position="189"/>
        <end position="204"/>
    </location>
</feature>
<feature type="domain" description="Inositol 1,3,4-trisphosphate 5/6-kinase ATP-grasp" evidence="11">
    <location>
        <begin position="530"/>
        <end position="612"/>
    </location>
</feature>
<dbReference type="EMBL" id="JALLBG020000199">
    <property type="protein sequence ID" value="KAL3759681.1"/>
    <property type="molecule type" value="Genomic_DNA"/>
</dbReference>
<feature type="domain" description="Inositol-tetrakisphosphate 1-kinase N-terminal" evidence="12">
    <location>
        <begin position="353"/>
        <end position="382"/>
    </location>
</feature>
<feature type="compositionally biased region" description="Gly residues" evidence="10">
    <location>
        <begin position="271"/>
        <end position="287"/>
    </location>
</feature>
<comment type="caution">
    <text evidence="13">The sequence shown here is derived from an EMBL/GenBank/DDBJ whole genome shotgun (WGS) entry which is preliminary data.</text>
</comment>
<evidence type="ECO:0000256" key="9">
    <source>
        <dbReference type="ARBA" id="ARBA00022842"/>
    </source>
</evidence>
<accession>A0ABD3MCN4</accession>
<feature type="region of interest" description="Disordered" evidence="10">
    <location>
        <begin position="140"/>
        <end position="175"/>
    </location>
</feature>
<keyword evidence="9" id="KW-0460">Magnesium</keyword>
<dbReference type="AlphaFoldDB" id="A0ABD3MCN4"/>
<dbReference type="InterPro" id="IPR008656">
    <property type="entry name" value="Inositol_tetrakis-P_1-kinase"/>
</dbReference>
<evidence type="ECO:0000256" key="5">
    <source>
        <dbReference type="ARBA" id="ARBA00022723"/>
    </source>
</evidence>
<feature type="domain" description="Inositol 1,3,4-trisphosphate 5/6-kinase ATP-grasp" evidence="11">
    <location>
        <begin position="738"/>
        <end position="817"/>
    </location>
</feature>
<feature type="region of interest" description="Disordered" evidence="10">
    <location>
        <begin position="616"/>
        <end position="641"/>
    </location>
</feature>
<feature type="compositionally biased region" description="Gly residues" evidence="10">
    <location>
        <begin position="232"/>
        <end position="245"/>
    </location>
</feature>
<feature type="region of interest" description="Disordered" evidence="10">
    <location>
        <begin position="189"/>
        <end position="245"/>
    </location>
</feature>
<dbReference type="Pfam" id="PF17927">
    <property type="entry name" value="Ins134_P3_kin_N"/>
    <property type="match status" value="1"/>
</dbReference>
<keyword evidence="14" id="KW-1185">Reference proteome</keyword>
<dbReference type="GO" id="GO:0046872">
    <property type="term" value="F:metal ion binding"/>
    <property type="evidence" value="ECO:0007669"/>
    <property type="project" value="UniProtKB-KW"/>
</dbReference>
<keyword evidence="6" id="KW-0547">Nucleotide-binding</keyword>
<feature type="compositionally biased region" description="Basic and acidic residues" evidence="10">
    <location>
        <begin position="681"/>
        <end position="692"/>
    </location>
</feature>
<evidence type="ECO:0000256" key="10">
    <source>
        <dbReference type="SAM" id="MobiDB-lite"/>
    </source>
</evidence>
<dbReference type="InterPro" id="IPR040464">
    <property type="entry name" value="InsP(3)kin_ATP-grasp"/>
</dbReference>
<dbReference type="FunFam" id="3.30.1490.220:FF:000002">
    <property type="entry name" value="Inositol-tetrakisphosphate 1-kinase"/>
    <property type="match status" value="1"/>
</dbReference>
<dbReference type="GO" id="GO:0005524">
    <property type="term" value="F:ATP binding"/>
    <property type="evidence" value="ECO:0007669"/>
    <property type="project" value="UniProtKB-KW"/>
</dbReference>
<feature type="compositionally biased region" description="Polar residues" evidence="10">
    <location>
        <begin position="154"/>
        <end position="166"/>
    </location>
</feature>
<feature type="compositionally biased region" description="Basic residues" evidence="10">
    <location>
        <begin position="693"/>
        <end position="705"/>
    </location>
</feature>
<dbReference type="PANTHER" id="PTHR14217:SF1">
    <property type="entry name" value="INOSITOL-TETRAKISPHOSPHATE 1-KINASE"/>
    <property type="match status" value="1"/>
</dbReference>
<dbReference type="Proteomes" id="UP001530293">
    <property type="component" value="Unassembled WGS sequence"/>
</dbReference>
<comment type="similarity">
    <text evidence="2">Belongs to the ITPK1 family.</text>
</comment>
<feature type="region of interest" description="Disordered" evidence="10">
    <location>
        <begin position="78"/>
        <end position="98"/>
    </location>
</feature>
<dbReference type="Pfam" id="PF05770">
    <property type="entry name" value="Ins134_P3_kin"/>
    <property type="match status" value="2"/>
</dbReference>
<feature type="region of interest" description="Disordered" evidence="10">
    <location>
        <begin position="681"/>
        <end position="722"/>
    </location>
</feature>
<gene>
    <name evidence="13" type="ORF">ACHAWU_009828</name>
</gene>
<comment type="cofactor">
    <cofactor evidence="1">
        <name>Mg(2+)</name>
        <dbReference type="ChEBI" id="CHEBI:18420"/>
    </cofactor>
</comment>
<name>A0ABD3MCN4_9STRA</name>
<dbReference type="Gene3D" id="3.30.470.20">
    <property type="entry name" value="ATP-grasp fold, B domain"/>
    <property type="match status" value="1"/>
</dbReference>
<feature type="compositionally biased region" description="Low complexity" evidence="10">
    <location>
        <begin position="288"/>
        <end position="316"/>
    </location>
</feature>
<dbReference type="Gene3D" id="3.30.1490.220">
    <property type="match status" value="1"/>
</dbReference>